<keyword evidence="2" id="KW-1185">Reference proteome</keyword>
<sequence length="68" mass="7447">LAQVLIHFGLFPTSPSQPCMAVSVDLLAFYRALFERSCDAINALASGLHTHYTRCGFHMVNKAVCDSC</sequence>
<organism evidence="1 2">
    <name type="scientific">Paxillus involutus ATCC 200175</name>
    <dbReference type="NCBI Taxonomy" id="664439"/>
    <lineage>
        <taxon>Eukaryota</taxon>
        <taxon>Fungi</taxon>
        <taxon>Dikarya</taxon>
        <taxon>Basidiomycota</taxon>
        <taxon>Agaricomycotina</taxon>
        <taxon>Agaricomycetes</taxon>
        <taxon>Agaricomycetidae</taxon>
        <taxon>Boletales</taxon>
        <taxon>Paxilineae</taxon>
        <taxon>Paxillaceae</taxon>
        <taxon>Paxillus</taxon>
    </lineage>
</organism>
<feature type="non-terminal residue" evidence="1">
    <location>
        <position position="1"/>
    </location>
</feature>
<dbReference type="EMBL" id="KN820154">
    <property type="protein sequence ID" value="KIJ06793.1"/>
    <property type="molecule type" value="Genomic_DNA"/>
</dbReference>
<proteinExistence type="predicted"/>
<evidence type="ECO:0000313" key="2">
    <source>
        <dbReference type="Proteomes" id="UP000053647"/>
    </source>
</evidence>
<dbReference type="OrthoDB" id="2647060at2759"/>
<reference evidence="2" key="2">
    <citation type="submission" date="2015-01" db="EMBL/GenBank/DDBJ databases">
        <title>Evolutionary Origins and Diversification of the Mycorrhizal Mutualists.</title>
        <authorList>
            <consortium name="DOE Joint Genome Institute"/>
            <consortium name="Mycorrhizal Genomics Consortium"/>
            <person name="Kohler A."/>
            <person name="Kuo A."/>
            <person name="Nagy L.G."/>
            <person name="Floudas D."/>
            <person name="Copeland A."/>
            <person name="Barry K.W."/>
            <person name="Cichocki N."/>
            <person name="Veneault-Fourrey C."/>
            <person name="LaButti K."/>
            <person name="Lindquist E.A."/>
            <person name="Lipzen A."/>
            <person name="Lundell T."/>
            <person name="Morin E."/>
            <person name="Murat C."/>
            <person name="Riley R."/>
            <person name="Ohm R."/>
            <person name="Sun H."/>
            <person name="Tunlid A."/>
            <person name="Henrissat B."/>
            <person name="Grigoriev I.V."/>
            <person name="Hibbett D.S."/>
            <person name="Martin F."/>
        </authorList>
    </citation>
    <scope>NUCLEOTIDE SEQUENCE [LARGE SCALE GENOMIC DNA]</scope>
    <source>
        <strain evidence="2">ATCC 200175</strain>
    </source>
</reference>
<reference evidence="1 2" key="1">
    <citation type="submission" date="2014-06" db="EMBL/GenBank/DDBJ databases">
        <authorList>
            <consortium name="DOE Joint Genome Institute"/>
            <person name="Kuo A."/>
            <person name="Kohler A."/>
            <person name="Nagy L.G."/>
            <person name="Floudas D."/>
            <person name="Copeland A."/>
            <person name="Barry K.W."/>
            <person name="Cichocki N."/>
            <person name="Veneault-Fourrey C."/>
            <person name="LaButti K."/>
            <person name="Lindquist E.A."/>
            <person name="Lipzen A."/>
            <person name="Lundell T."/>
            <person name="Morin E."/>
            <person name="Murat C."/>
            <person name="Sun H."/>
            <person name="Tunlid A."/>
            <person name="Henrissat B."/>
            <person name="Grigoriev I.V."/>
            <person name="Hibbett D.S."/>
            <person name="Martin F."/>
            <person name="Nordberg H.P."/>
            <person name="Cantor M.N."/>
            <person name="Hua S.X."/>
        </authorList>
    </citation>
    <scope>NUCLEOTIDE SEQUENCE [LARGE SCALE GENOMIC DNA]</scope>
    <source>
        <strain evidence="1 2">ATCC 200175</strain>
    </source>
</reference>
<name>A0A0C9T654_PAXIN</name>
<evidence type="ECO:0000313" key="1">
    <source>
        <dbReference type="EMBL" id="KIJ06793.1"/>
    </source>
</evidence>
<gene>
    <name evidence="1" type="ORF">PAXINDRAFT_91464</name>
</gene>
<dbReference type="HOGENOM" id="CLU_004552_8_1_1"/>
<accession>A0A0C9T654</accession>
<dbReference type="AlphaFoldDB" id="A0A0C9T654"/>
<protein>
    <submittedName>
        <fullName evidence="1">Unplaced genomic scaffold PAXINscaffold_832, whole genome shotgun sequence</fullName>
    </submittedName>
</protein>
<dbReference type="Proteomes" id="UP000053647">
    <property type="component" value="Unassembled WGS sequence"/>
</dbReference>